<proteinExistence type="predicted"/>
<evidence type="ECO:0000256" key="1">
    <source>
        <dbReference type="SAM" id="MobiDB-lite"/>
    </source>
</evidence>
<protein>
    <submittedName>
        <fullName evidence="2">Uncharacterized protein</fullName>
    </submittedName>
</protein>
<reference evidence="2 3" key="1">
    <citation type="journal article" date="2019" name="Sci. Rep.">
        <title>Orb-weaving spider Araneus ventricosus genome elucidates the spidroin gene catalogue.</title>
        <authorList>
            <person name="Kono N."/>
            <person name="Nakamura H."/>
            <person name="Ohtoshi R."/>
            <person name="Moran D.A.P."/>
            <person name="Shinohara A."/>
            <person name="Yoshida Y."/>
            <person name="Fujiwara M."/>
            <person name="Mori M."/>
            <person name="Tomita M."/>
            <person name="Arakawa K."/>
        </authorList>
    </citation>
    <scope>NUCLEOTIDE SEQUENCE [LARGE SCALE GENOMIC DNA]</scope>
</reference>
<name>A0A4Y2NGV6_ARAVE</name>
<dbReference type="EMBL" id="BGPR01009127">
    <property type="protein sequence ID" value="GBN38143.1"/>
    <property type="molecule type" value="Genomic_DNA"/>
</dbReference>
<dbReference type="AlphaFoldDB" id="A0A4Y2NGV6"/>
<comment type="caution">
    <text evidence="2">The sequence shown here is derived from an EMBL/GenBank/DDBJ whole genome shotgun (WGS) entry which is preliminary data.</text>
</comment>
<gene>
    <name evidence="2" type="ORF">AVEN_15031_1</name>
</gene>
<accession>A0A4Y2NGV6</accession>
<evidence type="ECO:0000313" key="3">
    <source>
        <dbReference type="Proteomes" id="UP000499080"/>
    </source>
</evidence>
<feature type="region of interest" description="Disordered" evidence="1">
    <location>
        <begin position="20"/>
        <end position="52"/>
    </location>
</feature>
<evidence type="ECO:0000313" key="2">
    <source>
        <dbReference type="EMBL" id="GBN38143.1"/>
    </source>
</evidence>
<dbReference type="Proteomes" id="UP000499080">
    <property type="component" value="Unassembled WGS sequence"/>
</dbReference>
<feature type="region of interest" description="Disordered" evidence="1">
    <location>
        <begin position="66"/>
        <end position="85"/>
    </location>
</feature>
<sequence length="133" mass="14920">MCRGFALLFMEDEARNHPVPQDKVPGVYGGKLTGPFTRPSSPNVPTQHDPRSQLYRTFYRATQYPPWRISRRGDTRKGARYHSPPLLRARAHNRYQPQGATLEGSIRCSSIPVLPKGLGHPGEFPTVAKDGCH</sequence>
<organism evidence="2 3">
    <name type="scientific">Araneus ventricosus</name>
    <name type="common">Orbweaver spider</name>
    <name type="synonym">Epeira ventricosa</name>
    <dbReference type="NCBI Taxonomy" id="182803"/>
    <lineage>
        <taxon>Eukaryota</taxon>
        <taxon>Metazoa</taxon>
        <taxon>Ecdysozoa</taxon>
        <taxon>Arthropoda</taxon>
        <taxon>Chelicerata</taxon>
        <taxon>Arachnida</taxon>
        <taxon>Araneae</taxon>
        <taxon>Araneomorphae</taxon>
        <taxon>Entelegynae</taxon>
        <taxon>Araneoidea</taxon>
        <taxon>Araneidae</taxon>
        <taxon>Araneus</taxon>
    </lineage>
</organism>
<keyword evidence="3" id="KW-1185">Reference proteome</keyword>